<dbReference type="Proteomes" id="UP000631034">
    <property type="component" value="Unassembled WGS sequence"/>
</dbReference>
<comment type="similarity">
    <text evidence="1">Belongs to the HupH/HyaF family.</text>
</comment>
<accession>A0A8J6YMB9</accession>
<dbReference type="AlphaFoldDB" id="A0A8J6YMB9"/>
<organism evidence="3 4">
    <name type="scientific">Phaeovibrio sulfidiphilus</name>
    <dbReference type="NCBI Taxonomy" id="1220600"/>
    <lineage>
        <taxon>Bacteria</taxon>
        <taxon>Pseudomonadati</taxon>
        <taxon>Pseudomonadota</taxon>
        <taxon>Alphaproteobacteria</taxon>
        <taxon>Rhodospirillales</taxon>
        <taxon>Rhodospirillaceae</taxon>
        <taxon>Phaeovibrio</taxon>
    </lineage>
</organism>
<evidence type="ECO:0000256" key="1">
    <source>
        <dbReference type="ARBA" id="ARBA00010832"/>
    </source>
</evidence>
<dbReference type="InterPro" id="IPR006894">
    <property type="entry name" value="HupH_Hydgase_express_prot_C"/>
</dbReference>
<reference evidence="3" key="1">
    <citation type="submission" date="2020-10" db="EMBL/GenBank/DDBJ databases">
        <title>Genome sequence of the unusual species of purple photosynthetic bacteria, Phaeovibrio sulfidiphilus DSM 23193, type strain.</title>
        <authorList>
            <person name="Kyndt J.A."/>
            <person name="Meyer T.E."/>
        </authorList>
    </citation>
    <scope>NUCLEOTIDE SEQUENCE</scope>
    <source>
        <strain evidence="3">DSM 23193</strain>
    </source>
</reference>
<evidence type="ECO:0000313" key="3">
    <source>
        <dbReference type="EMBL" id="MBE1236489.1"/>
    </source>
</evidence>
<dbReference type="Pfam" id="PF04809">
    <property type="entry name" value="HupH_C"/>
    <property type="match status" value="2"/>
</dbReference>
<protein>
    <submittedName>
        <fullName evidence="3">Hydrogenase expression/formation protein</fullName>
    </submittedName>
</protein>
<feature type="domain" description="HupH hydrogenase expression protein C-terminal" evidence="2">
    <location>
        <begin position="191"/>
        <end position="303"/>
    </location>
</feature>
<gene>
    <name evidence="3" type="ORF">IHV25_02325</name>
</gene>
<keyword evidence="4" id="KW-1185">Reference proteome</keyword>
<dbReference type="InterPro" id="IPR038527">
    <property type="entry name" value="HupH_C_sf"/>
</dbReference>
<proteinExistence type="inferred from homology"/>
<dbReference type="EMBL" id="JACZHT010000001">
    <property type="protein sequence ID" value="MBE1236489.1"/>
    <property type="molecule type" value="Genomic_DNA"/>
</dbReference>
<sequence length="308" mass="33630">MNISSPSCGMTMPNETYGPDELLTRASSSYSEYRNARSSHVSPMAFPQGMHTFARPVVSASDMPPETVRAVADHIGDWADRLDEHCRGDLDPVRARIDFRELPSDVALLANDVLGQGEVSAIIDSDPVTLIQETAFAGLWRVVSLDDAGVVVSDHTEIGRFPSVVSRRLRDEPRWSLPDSAVAGVRSAVAGVLAELRPHLESGIWVEDAQPHVVALTLLPLSQDDIMWMAQAFGVGSAVILSRGYGNCRITSTRVQNLWWVQYFNSEDKMILNTLEVAAVPDAAQAAPEDLLASAARLRDWAKELTVP</sequence>
<name>A0A8J6YMB9_9PROT</name>
<dbReference type="RefSeq" id="WP_192533345.1">
    <property type="nucleotide sequence ID" value="NZ_JACZHT010000001.1"/>
</dbReference>
<evidence type="ECO:0000259" key="2">
    <source>
        <dbReference type="Pfam" id="PF04809"/>
    </source>
</evidence>
<feature type="domain" description="HupH hydrogenase expression protein C-terminal" evidence="2">
    <location>
        <begin position="101"/>
        <end position="167"/>
    </location>
</feature>
<evidence type="ECO:0000313" key="4">
    <source>
        <dbReference type="Proteomes" id="UP000631034"/>
    </source>
</evidence>
<dbReference type="Gene3D" id="3.30.1370.140">
    <property type="entry name" value="HupH hydrogenase expression protein, C-terminal domain"/>
    <property type="match status" value="2"/>
</dbReference>
<comment type="caution">
    <text evidence="3">The sequence shown here is derived from an EMBL/GenBank/DDBJ whole genome shotgun (WGS) entry which is preliminary data.</text>
</comment>